<keyword evidence="2" id="KW-1133">Transmembrane helix</keyword>
<evidence type="ECO:0000256" key="2">
    <source>
        <dbReference type="SAM" id="Phobius"/>
    </source>
</evidence>
<feature type="transmembrane region" description="Helical" evidence="2">
    <location>
        <begin position="12"/>
        <end position="36"/>
    </location>
</feature>
<name>A0A6M3LKD3_9ZZZZ</name>
<evidence type="ECO:0000313" key="3">
    <source>
        <dbReference type="EMBL" id="QJA93408.1"/>
    </source>
</evidence>
<organism evidence="3">
    <name type="scientific">viral metagenome</name>
    <dbReference type="NCBI Taxonomy" id="1070528"/>
    <lineage>
        <taxon>unclassified sequences</taxon>
        <taxon>metagenomes</taxon>
        <taxon>organismal metagenomes</taxon>
    </lineage>
</organism>
<gene>
    <name evidence="3" type="ORF">MM415B04241_0012</name>
</gene>
<keyword evidence="1" id="KW-0175">Coiled coil</keyword>
<protein>
    <submittedName>
        <fullName evidence="3">Uncharacterized protein</fullName>
    </submittedName>
</protein>
<proteinExistence type="predicted"/>
<reference evidence="3" key="1">
    <citation type="submission" date="2020-03" db="EMBL/GenBank/DDBJ databases">
        <title>The deep terrestrial virosphere.</title>
        <authorList>
            <person name="Holmfeldt K."/>
            <person name="Nilsson E."/>
            <person name="Simone D."/>
            <person name="Lopez-Fernandez M."/>
            <person name="Wu X."/>
            <person name="de Brujin I."/>
            <person name="Lundin D."/>
            <person name="Andersson A."/>
            <person name="Bertilsson S."/>
            <person name="Dopson M."/>
        </authorList>
    </citation>
    <scope>NUCLEOTIDE SEQUENCE</scope>
    <source>
        <strain evidence="3">MM415B04241</strain>
    </source>
</reference>
<sequence length="92" mass="10611">MTTSTNGSWKTWVITALYMLVISLGAYAFTSVSNYITRVDDQALARDTVTVTQQNNNRERLSRLEAQFESIQKDLEGIKQIQREILQEVKRQ</sequence>
<keyword evidence="2" id="KW-0812">Transmembrane</keyword>
<keyword evidence="2" id="KW-0472">Membrane</keyword>
<accession>A0A6M3LKD3</accession>
<dbReference type="EMBL" id="MT143146">
    <property type="protein sequence ID" value="QJA93408.1"/>
    <property type="molecule type" value="Genomic_DNA"/>
</dbReference>
<feature type="coiled-coil region" evidence="1">
    <location>
        <begin position="54"/>
        <end position="81"/>
    </location>
</feature>
<evidence type="ECO:0000256" key="1">
    <source>
        <dbReference type="SAM" id="Coils"/>
    </source>
</evidence>
<dbReference type="AlphaFoldDB" id="A0A6M3LKD3"/>